<dbReference type="InterPro" id="IPR006674">
    <property type="entry name" value="HD_domain"/>
</dbReference>
<dbReference type="KEGG" id="smul:SMUL_1716"/>
<evidence type="ECO:0000259" key="1">
    <source>
        <dbReference type="Pfam" id="PF01966"/>
    </source>
</evidence>
<accession>A0AA86AP37</accession>
<dbReference type="AlphaFoldDB" id="A0AA86AP37"/>
<gene>
    <name evidence="2" type="ORF">SMUL_1716</name>
</gene>
<dbReference type="Proteomes" id="UP000019322">
    <property type="component" value="Chromosome"/>
</dbReference>
<organism evidence="2 3">
    <name type="scientific">Sulfurospirillum multivorans (strain DM 12446 / JCM 15788 / NBRC 109480)</name>
    <dbReference type="NCBI Taxonomy" id="1150621"/>
    <lineage>
        <taxon>Bacteria</taxon>
        <taxon>Pseudomonadati</taxon>
        <taxon>Campylobacterota</taxon>
        <taxon>Epsilonproteobacteria</taxon>
        <taxon>Campylobacterales</taxon>
        <taxon>Sulfurospirillaceae</taxon>
        <taxon>Sulfurospirillum</taxon>
    </lineage>
</organism>
<dbReference type="Pfam" id="PF01966">
    <property type="entry name" value="HD"/>
    <property type="match status" value="1"/>
</dbReference>
<evidence type="ECO:0000313" key="3">
    <source>
        <dbReference type="Proteomes" id="UP000019322"/>
    </source>
</evidence>
<dbReference type="RefSeq" id="WP_025344842.1">
    <property type="nucleotide sequence ID" value="NZ_CP007201.1"/>
</dbReference>
<dbReference type="EMBL" id="CP007201">
    <property type="protein sequence ID" value="AHJ12971.1"/>
    <property type="molecule type" value="Genomic_DNA"/>
</dbReference>
<dbReference type="SUPFAM" id="SSF109604">
    <property type="entry name" value="HD-domain/PDEase-like"/>
    <property type="match status" value="1"/>
</dbReference>
<dbReference type="Gene3D" id="1.10.3210.10">
    <property type="entry name" value="Hypothetical protein af1432"/>
    <property type="match status" value="1"/>
</dbReference>
<name>A0AA86AP37_SULMK</name>
<feature type="domain" description="HD" evidence="1">
    <location>
        <begin position="119"/>
        <end position="213"/>
    </location>
</feature>
<protein>
    <submittedName>
        <fullName evidence="2">HDc family protein</fullName>
    </submittedName>
</protein>
<sequence length="236" mass="27313">MLVKNSLPEFYVKLAATVEIFRTINKTNESLEKSIVDAIPVIQEKDLDPIRKNGLDDYQDYILSRIKTEEFSNLAKYLMLCMHEFNFKGVSSVPNNTTLISEFSALSDYEILSKTNLHNHTLNCALCSFEICKDQPQVIKDIVVNICLLHDFGKSPIVQKRFKDKNERHDQTSARFAIDVLEKFGLSEELKKIIYTTLFNHHSEEKNKEQTIYSPFLIQSDIAARTIEKRFSKAKR</sequence>
<reference evidence="2 3" key="1">
    <citation type="journal article" date="2014" name="Environ. Microbiol.">
        <title>Insights into organohalide respiration and the versatile catabolism of Sulfurospirillum multivorans gained from comparative genomics and physiological studies.</title>
        <authorList>
            <person name="Goris T."/>
            <person name="Schubert T."/>
            <person name="Gadkari J."/>
            <person name="Wubet T."/>
            <person name="Tarkka M."/>
            <person name="Buscot F."/>
            <person name="Adrian L."/>
            <person name="Diekert G."/>
        </authorList>
    </citation>
    <scope>NUCLEOTIDE SEQUENCE [LARGE SCALE GENOMIC DNA]</scope>
    <source>
        <strain evidence="3">DM 12446 / JCM 15788 / NBRC 109480</strain>
    </source>
</reference>
<proteinExistence type="predicted"/>
<evidence type="ECO:0000313" key="2">
    <source>
        <dbReference type="EMBL" id="AHJ12971.1"/>
    </source>
</evidence>